<dbReference type="RefSeq" id="WP_106647849.1">
    <property type="nucleotide sequence ID" value="NZ_BMGO01000001.1"/>
</dbReference>
<feature type="chain" id="PRO_5043512176" evidence="2">
    <location>
        <begin position="21"/>
        <end position="92"/>
    </location>
</feature>
<proteinExistence type="predicted"/>
<evidence type="ECO:0000256" key="1">
    <source>
        <dbReference type="SAM" id="MobiDB-lite"/>
    </source>
</evidence>
<keyword evidence="4" id="KW-1185">Reference proteome</keyword>
<dbReference type="OrthoDB" id="6198663at2"/>
<evidence type="ECO:0000313" key="3">
    <source>
        <dbReference type="EMBL" id="AUD79974.1"/>
    </source>
</evidence>
<dbReference type="AlphaFoldDB" id="A0A2K9AM11"/>
<feature type="compositionally biased region" description="Polar residues" evidence="1">
    <location>
        <begin position="77"/>
        <end position="92"/>
    </location>
</feature>
<keyword evidence="2" id="KW-0732">Signal</keyword>
<protein>
    <submittedName>
        <fullName evidence="3">Uncharacterized protein</fullName>
    </submittedName>
</protein>
<dbReference type="KEGG" id="kpd:CW740_12205"/>
<organism evidence="3 4">
    <name type="scientific">Kangiella profundi</name>
    <dbReference type="NCBI Taxonomy" id="1561924"/>
    <lineage>
        <taxon>Bacteria</taxon>
        <taxon>Pseudomonadati</taxon>
        <taxon>Pseudomonadota</taxon>
        <taxon>Gammaproteobacteria</taxon>
        <taxon>Kangiellales</taxon>
        <taxon>Kangiellaceae</taxon>
        <taxon>Kangiella</taxon>
    </lineage>
</organism>
<dbReference type="Proteomes" id="UP000232693">
    <property type="component" value="Chromosome"/>
</dbReference>
<gene>
    <name evidence="3" type="ORF">CW740_12205</name>
</gene>
<sequence length="92" mass="10170">MLKKLSFLSVILFVSACATQSPVAGENVSSDAEKVASNDSDREIICKRTQKVGTHFKTKQCWTKEDYEDLQEKSRQAIENAQGSSMTGPEGR</sequence>
<accession>A0A2K9AM11</accession>
<name>A0A2K9AM11_9GAMM</name>
<feature type="signal peptide" evidence="2">
    <location>
        <begin position="1"/>
        <end position="20"/>
    </location>
</feature>
<evidence type="ECO:0000256" key="2">
    <source>
        <dbReference type="SAM" id="SignalP"/>
    </source>
</evidence>
<dbReference type="PROSITE" id="PS51257">
    <property type="entry name" value="PROKAR_LIPOPROTEIN"/>
    <property type="match status" value="1"/>
</dbReference>
<reference evidence="3 4" key="1">
    <citation type="submission" date="2017-12" db="EMBL/GenBank/DDBJ databases">
        <title>Kangiella profundi FT102 completed genome.</title>
        <authorList>
            <person name="Xu J."/>
            <person name="Wang J."/>
            <person name="Lu Y."/>
        </authorList>
    </citation>
    <scope>NUCLEOTIDE SEQUENCE [LARGE SCALE GENOMIC DNA]</scope>
    <source>
        <strain evidence="3 4">FT102</strain>
    </source>
</reference>
<evidence type="ECO:0000313" key="4">
    <source>
        <dbReference type="Proteomes" id="UP000232693"/>
    </source>
</evidence>
<feature type="region of interest" description="Disordered" evidence="1">
    <location>
        <begin position="73"/>
        <end position="92"/>
    </location>
</feature>
<dbReference type="EMBL" id="CP025120">
    <property type="protein sequence ID" value="AUD79974.1"/>
    <property type="molecule type" value="Genomic_DNA"/>
</dbReference>